<accession>A0A6G1KLM5</accession>
<gene>
    <name evidence="1" type="ORF">K504DRAFT_136464</name>
</gene>
<dbReference type="AlphaFoldDB" id="A0A6G1KLM5"/>
<dbReference type="Proteomes" id="UP000799428">
    <property type="component" value="Unassembled WGS sequence"/>
</dbReference>
<name>A0A6G1KLM5_9PLEO</name>
<reference evidence="1" key="1">
    <citation type="journal article" date="2020" name="Stud. Mycol.">
        <title>101 Dothideomycetes genomes: a test case for predicting lifestyles and emergence of pathogens.</title>
        <authorList>
            <person name="Haridas S."/>
            <person name="Albert R."/>
            <person name="Binder M."/>
            <person name="Bloem J."/>
            <person name="Labutti K."/>
            <person name="Salamov A."/>
            <person name="Andreopoulos B."/>
            <person name="Baker S."/>
            <person name="Barry K."/>
            <person name="Bills G."/>
            <person name="Bluhm B."/>
            <person name="Cannon C."/>
            <person name="Castanera R."/>
            <person name="Culley D."/>
            <person name="Daum C."/>
            <person name="Ezra D."/>
            <person name="Gonzalez J."/>
            <person name="Henrissat B."/>
            <person name="Kuo A."/>
            <person name="Liang C."/>
            <person name="Lipzen A."/>
            <person name="Lutzoni F."/>
            <person name="Magnuson J."/>
            <person name="Mondo S."/>
            <person name="Nolan M."/>
            <person name="Ohm R."/>
            <person name="Pangilinan J."/>
            <person name="Park H.-J."/>
            <person name="Ramirez L."/>
            <person name="Alfaro M."/>
            <person name="Sun H."/>
            <person name="Tritt A."/>
            <person name="Yoshinaga Y."/>
            <person name="Zwiers L.-H."/>
            <person name="Turgeon B."/>
            <person name="Goodwin S."/>
            <person name="Spatafora J."/>
            <person name="Crous P."/>
            <person name="Grigoriev I."/>
        </authorList>
    </citation>
    <scope>NUCLEOTIDE SEQUENCE</scope>
    <source>
        <strain evidence="1">CBS 279.74</strain>
    </source>
</reference>
<dbReference type="EMBL" id="MU005765">
    <property type="protein sequence ID" value="KAF2713382.1"/>
    <property type="molecule type" value="Genomic_DNA"/>
</dbReference>
<evidence type="ECO:0000313" key="1">
    <source>
        <dbReference type="EMBL" id="KAF2713382.1"/>
    </source>
</evidence>
<keyword evidence="2" id="KW-1185">Reference proteome</keyword>
<protein>
    <submittedName>
        <fullName evidence="1">Uncharacterized protein</fullName>
    </submittedName>
</protein>
<sequence length="284" mass="31591">MKKWGYHSYPPAENTDMAVLGIEDALAALGLSTKMQRNDGPVQPLNFVHEDREQKDENGDPVPREKQTYVVDGRTYKMTRALCQMMVDHEGGAIYTSYRVAAYNAAKRMWRPRVADPPKDQLPKLRSMSDLMYAGWIWDDGVPAAKWKEIKYLFSNQITNADTNEVIMRVLKSKGMKDLPQWPGVTFPITDVEGQALLGTPNAVGYGYLLAQHKDQLGNKCVTKITAFEKRGDAHMLLYVEDCVAKDPLEKSLQHGGAGEGKEVMGVVTTVDLGDGTGISPIEQ</sequence>
<organism evidence="1 2">
    <name type="scientific">Pleomassaria siparia CBS 279.74</name>
    <dbReference type="NCBI Taxonomy" id="1314801"/>
    <lineage>
        <taxon>Eukaryota</taxon>
        <taxon>Fungi</taxon>
        <taxon>Dikarya</taxon>
        <taxon>Ascomycota</taxon>
        <taxon>Pezizomycotina</taxon>
        <taxon>Dothideomycetes</taxon>
        <taxon>Pleosporomycetidae</taxon>
        <taxon>Pleosporales</taxon>
        <taxon>Pleomassariaceae</taxon>
        <taxon>Pleomassaria</taxon>
    </lineage>
</organism>
<proteinExistence type="predicted"/>
<dbReference type="OrthoDB" id="5337308at2759"/>
<evidence type="ECO:0000313" key="2">
    <source>
        <dbReference type="Proteomes" id="UP000799428"/>
    </source>
</evidence>